<feature type="domain" description="Disease resistance protein At4g27190-like leucine-rich repeats" evidence="7">
    <location>
        <begin position="744"/>
        <end position="868"/>
    </location>
</feature>
<dbReference type="STRING" id="35608.A0A2U1LIR0"/>
<dbReference type="Proteomes" id="UP000245207">
    <property type="component" value="Unassembled WGS sequence"/>
</dbReference>
<dbReference type="SUPFAM" id="SSF52058">
    <property type="entry name" value="L domain-like"/>
    <property type="match status" value="1"/>
</dbReference>
<dbReference type="InterPro" id="IPR036388">
    <property type="entry name" value="WH-like_DNA-bd_sf"/>
</dbReference>
<dbReference type="SUPFAM" id="SSF52540">
    <property type="entry name" value="P-loop containing nucleoside triphosphate hydrolases"/>
    <property type="match status" value="1"/>
</dbReference>
<dbReference type="Gene3D" id="1.10.8.430">
    <property type="entry name" value="Helical domain of apoptotic protease-activating factors"/>
    <property type="match status" value="1"/>
</dbReference>
<comment type="similarity">
    <text evidence="1">Belongs to the disease resistance NB-LRR family.</text>
</comment>
<dbReference type="InterPro" id="IPR002182">
    <property type="entry name" value="NB-ARC"/>
</dbReference>
<dbReference type="GO" id="GO:0005524">
    <property type="term" value="F:ATP binding"/>
    <property type="evidence" value="ECO:0007669"/>
    <property type="project" value="UniProtKB-KW"/>
</dbReference>
<dbReference type="GO" id="GO:0043531">
    <property type="term" value="F:ADP binding"/>
    <property type="evidence" value="ECO:0007669"/>
    <property type="project" value="InterPro"/>
</dbReference>
<dbReference type="Pfam" id="PF23247">
    <property type="entry name" value="LRR_RPS2"/>
    <property type="match status" value="6"/>
</dbReference>
<evidence type="ECO:0000256" key="4">
    <source>
        <dbReference type="ARBA" id="ARBA00022821"/>
    </source>
</evidence>
<dbReference type="GO" id="GO:0006952">
    <property type="term" value="P:defense response"/>
    <property type="evidence" value="ECO:0007669"/>
    <property type="project" value="UniProtKB-KW"/>
</dbReference>
<protein>
    <submittedName>
        <fullName evidence="8">Resistance protein candidate RGC2</fullName>
    </submittedName>
</protein>
<dbReference type="InterPro" id="IPR042197">
    <property type="entry name" value="Apaf_helical"/>
</dbReference>
<keyword evidence="5" id="KW-0547">Nucleotide-binding</keyword>
<gene>
    <name evidence="8" type="ORF">CTI12_AA486150</name>
</gene>
<proteinExistence type="inferred from homology"/>
<feature type="domain" description="Disease resistance protein At4g27190-like leucine-rich repeats" evidence="7">
    <location>
        <begin position="1147"/>
        <end position="1238"/>
    </location>
</feature>
<dbReference type="OrthoDB" id="3794806at2759"/>
<comment type="caution">
    <text evidence="8">The sequence shown here is derived from an EMBL/GenBank/DDBJ whole genome shotgun (WGS) entry which is preliminary data.</text>
</comment>
<keyword evidence="3" id="KW-0677">Repeat</keyword>
<evidence type="ECO:0000259" key="7">
    <source>
        <dbReference type="Pfam" id="PF23247"/>
    </source>
</evidence>
<dbReference type="Gene3D" id="3.80.10.10">
    <property type="entry name" value="Ribonuclease Inhibitor"/>
    <property type="match status" value="3"/>
</dbReference>
<feature type="domain" description="Disease resistance protein At4g27190-like leucine-rich repeats" evidence="7">
    <location>
        <begin position="1731"/>
        <end position="1863"/>
    </location>
</feature>
<dbReference type="Gene3D" id="1.10.10.10">
    <property type="entry name" value="Winged helix-like DNA-binding domain superfamily/Winged helix DNA-binding domain"/>
    <property type="match status" value="1"/>
</dbReference>
<evidence type="ECO:0000313" key="9">
    <source>
        <dbReference type="Proteomes" id="UP000245207"/>
    </source>
</evidence>
<evidence type="ECO:0000256" key="1">
    <source>
        <dbReference type="ARBA" id="ARBA00008894"/>
    </source>
</evidence>
<keyword evidence="2" id="KW-0433">Leucine-rich repeat</keyword>
<dbReference type="Pfam" id="PF00931">
    <property type="entry name" value="NB-ARC"/>
    <property type="match status" value="1"/>
</dbReference>
<evidence type="ECO:0000256" key="3">
    <source>
        <dbReference type="ARBA" id="ARBA00022737"/>
    </source>
</evidence>
<sequence>MEFVIAIMNPVVSYMLLPVKKHLGFLVSSKKYFREMDTKMKQLDATVDDIKNRMEANNVNSRMIPHLVPDWLAQVEVIKAEAESIDIKGNGCFNMKMRYKAGKQSSNILKKIDDLTKEESKINWTNQQIPLGKVDSKKTSTSTVVHDSGQSSFESRDLIFKDALESLQPNNKIQKIALCGMGGVGKTTMMEQLKKVVQDTKLFNWVMKVEIGQNPNPIAVQQAIAEYMGESLTETDKGARADRLHERFQKRIEASKNKILVILDDIWEEINLKDIGLVSPLPDGIKLLLTSRDENVCAQMGVDTNSIFRIGVLKELEARDFFWKIAGPSNGDSELYKIGDDIVKRCGGLPIALKTIASTLRDNIKDAWEDALFRLQNNDFPVLDSIFEISYNNLKENDDRSVFLFSGLFSNDSNISIEELMRCGWGLKLFNDVNNLETARHRMNTCINRLIRSNLLVKSDRRGCVKMHDLVHDFALRNFPNVKQALLVNNDNVSERLATESYERVLIKCTGLSEFPIDVKHPNLTLLKLMDGNERLKFPEDFYEAIEKLEVVAYEKMHIPLLPQYSPKLRTLCLRSCSLIDDFSFLGNLINLEILSFAHCRLRKLPSTIGKLKKLKLLDLTGCVNLCIDDGVLQNLVNLKELYMRVSVDSNAVRFSDADCEALEILSKELFALEMEFFENKAQPKNVSFRQLKRFRISIGCLFKSDENNDINSFKKSLKLVTNRNELLECKINDLFKKTEKLLLQVSDMNHLEDILDSLHPSQHSFCNLKVLDIIKCVDLRYLFTIHVASGLTKLQRLTIAMCPVLETLVHDDNNGSWEIKFQELKFLSLNDLPKLVSLCDIGSVVELPQLMELRLREIPKFTSIYPEKKTGSNFSTMQPLFTKEDVIPKLEKLKISSMKKLKQIWPCQFSNGEESNVSFMRKIEVKQCDSLENLFPSNPMPLLKHLVELEVKNCGSVEVLFNIDLGCVGIFEEVGSYSLRSIELENLGKLREVWRIKGANNLSLRMRSFQAVERIYINKCELFKNIFTPTTTCFDMRALTDVIIIDCGESGRNNNLVKNSQEEKINAFPSYLIRDSHELRNLHLRNHKGVEVVFDIESPGSRGLLRAKDSNAQRLLYPYLKDLKLEELEMMTHVWKCNWNEFLILPRPDSSFHNLTTIVVERCKSITYLLSPLMAKLLYSLKKVHIKHCDGFEEVVSNRDDNDREMITPTTTRKSATALYPLLDSLTLSGLRNLKRIDGAGAQAGSGEVSDNNTTTNAIGYNQFKRKVVDSERMILCEEEVPGLYNLLLLGWWRTMLLALRVQSFIDEILKKVHIKHCDGFEEVVSNRDDNDREMITPTTTRKSATVLYPLLDSLTLSGLRNLKRIDGAGAQAGSGEVSDNNTTTNAIGYNQFKSSQVGAVWSLCQYSREISIRKCDAIPSLIPYSAVEQTQKLEKLTIWYCESMKEVFETHVMDNSSTDPDTTPTSPRLKNIIRLKLPNLKILIIKSCHLLEHIFTFSTLESLRQLEKLTIMKCNAMKVVVKEEIEEQTTASNIVVFPCLKSIVLVDLPNLEGFFMGMGDFHWPSLDKVTIDACPQLTVFTSGRSMSPKLRYMHTSLGKHSLECGLNFHVTTTLRQTASLSSDSSSSCPSTLERLPWSFHNLIEIDVQGNLYMEKIIPSSELLQLQNLEKIHVKSSDLLSEVFEVAVERTNGGFSESPIVAKFPNLKETASLSSDSSSSCPSTLERLPWSFHNLIEIDVQGNLYMEKIIPSSELLQLQNLEKIHVKSSDLLSEVFEVAVERTNGGFSESPIVAKFPNLKEVDLEWLHGLKYIWKSNRWTLLEFPNLTRLSIDYCSSLEHIFTSSMVGSLLQLQDLHIIRCKNVESLKLEKLNRLKGFCLGKANFSWPSLSTLEIKICPEIMVFTKGYSATPKLTIVETSLACFTEGKTSSQGLVFRETWSVFSDHEYIIEEL</sequence>
<evidence type="ECO:0000313" key="8">
    <source>
        <dbReference type="EMBL" id="PWA48884.1"/>
    </source>
</evidence>
<dbReference type="InterPro" id="IPR050905">
    <property type="entry name" value="Plant_NBS-LRR"/>
</dbReference>
<name>A0A2U1LIR0_ARTAN</name>
<feature type="domain" description="Disease resistance protein At4g27190-like leucine-rich repeats" evidence="7">
    <location>
        <begin position="1065"/>
        <end position="1141"/>
    </location>
</feature>
<dbReference type="InterPro" id="IPR032675">
    <property type="entry name" value="LRR_dom_sf"/>
</dbReference>
<evidence type="ECO:0000256" key="5">
    <source>
        <dbReference type="ARBA" id="ARBA00022840"/>
    </source>
</evidence>
<evidence type="ECO:0000256" key="2">
    <source>
        <dbReference type="ARBA" id="ARBA00022614"/>
    </source>
</evidence>
<dbReference type="PANTHER" id="PTHR33463">
    <property type="entry name" value="NB-ARC DOMAIN-CONTAINING PROTEIN-RELATED"/>
    <property type="match status" value="1"/>
</dbReference>
<feature type="domain" description="Disease resistance protein At4g27190-like leucine-rich repeats" evidence="7">
    <location>
        <begin position="891"/>
        <end position="1049"/>
    </location>
</feature>
<dbReference type="PANTHER" id="PTHR33463:SF222">
    <property type="entry name" value="NB-ARC-RELATED"/>
    <property type="match status" value="1"/>
</dbReference>
<reference evidence="8 9" key="1">
    <citation type="journal article" date="2018" name="Mol. Plant">
        <title>The genome of Artemisia annua provides insight into the evolution of Asteraceae family and artemisinin biosynthesis.</title>
        <authorList>
            <person name="Shen Q."/>
            <person name="Zhang L."/>
            <person name="Liao Z."/>
            <person name="Wang S."/>
            <person name="Yan T."/>
            <person name="Shi P."/>
            <person name="Liu M."/>
            <person name="Fu X."/>
            <person name="Pan Q."/>
            <person name="Wang Y."/>
            <person name="Lv Z."/>
            <person name="Lu X."/>
            <person name="Zhang F."/>
            <person name="Jiang W."/>
            <person name="Ma Y."/>
            <person name="Chen M."/>
            <person name="Hao X."/>
            <person name="Li L."/>
            <person name="Tang Y."/>
            <person name="Lv G."/>
            <person name="Zhou Y."/>
            <person name="Sun X."/>
            <person name="Brodelius P.E."/>
            <person name="Rose J.K.C."/>
            <person name="Tang K."/>
        </authorList>
    </citation>
    <scope>NUCLEOTIDE SEQUENCE [LARGE SCALE GENOMIC DNA]</scope>
    <source>
        <strain evidence="9">cv. Huhao1</strain>
        <tissue evidence="8">Leaf</tissue>
    </source>
</reference>
<keyword evidence="4" id="KW-0611">Plant defense</keyword>
<keyword evidence="9" id="KW-1185">Reference proteome</keyword>
<evidence type="ECO:0000259" key="6">
    <source>
        <dbReference type="Pfam" id="PF00931"/>
    </source>
</evidence>
<dbReference type="InterPro" id="IPR027417">
    <property type="entry name" value="P-loop_NTPase"/>
</dbReference>
<organism evidence="8 9">
    <name type="scientific">Artemisia annua</name>
    <name type="common">Sweet wormwood</name>
    <dbReference type="NCBI Taxonomy" id="35608"/>
    <lineage>
        <taxon>Eukaryota</taxon>
        <taxon>Viridiplantae</taxon>
        <taxon>Streptophyta</taxon>
        <taxon>Embryophyta</taxon>
        <taxon>Tracheophyta</taxon>
        <taxon>Spermatophyta</taxon>
        <taxon>Magnoliopsida</taxon>
        <taxon>eudicotyledons</taxon>
        <taxon>Gunneridae</taxon>
        <taxon>Pentapetalae</taxon>
        <taxon>asterids</taxon>
        <taxon>campanulids</taxon>
        <taxon>Asterales</taxon>
        <taxon>Asteraceae</taxon>
        <taxon>Asteroideae</taxon>
        <taxon>Anthemideae</taxon>
        <taxon>Artemisiinae</taxon>
        <taxon>Artemisia</taxon>
    </lineage>
</organism>
<dbReference type="PRINTS" id="PR00364">
    <property type="entry name" value="DISEASERSIST"/>
</dbReference>
<feature type="domain" description="NB-ARC" evidence="6">
    <location>
        <begin position="164"/>
        <end position="329"/>
    </location>
</feature>
<dbReference type="InterPro" id="IPR057135">
    <property type="entry name" value="At4g27190-like_LRR"/>
</dbReference>
<keyword evidence="5" id="KW-0067">ATP-binding</keyword>
<dbReference type="Gene3D" id="3.40.50.300">
    <property type="entry name" value="P-loop containing nucleotide triphosphate hydrolases"/>
    <property type="match status" value="1"/>
</dbReference>
<accession>A0A2U1LIR0</accession>
<dbReference type="SUPFAM" id="SSF52047">
    <property type="entry name" value="RNI-like"/>
    <property type="match status" value="3"/>
</dbReference>
<feature type="domain" description="Disease resistance protein At4g27190-like leucine-rich repeats" evidence="7">
    <location>
        <begin position="1481"/>
        <end position="1581"/>
    </location>
</feature>
<dbReference type="EMBL" id="PKPP01009176">
    <property type="protein sequence ID" value="PWA48884.1"/>
    <property type="molecule type" value="Genomic_DNA"/>
</dbReference>